<dbReference type="Proteomes" id="UP000323380">
    <property type="component" value="Unassembled WGS sequence"/>
</dbReference>
<name>A0A5D0NEV5_9ACTN</name>
<dbReference type="GO" id="GO:0032259">
    <property type="term" value="P:methylation"/>
    <property type="evidence" value="ECO:0007669"/>
    <property type="project" value="UniProtKB-KW"/>
</dbReference>
<evidence type="ECO:0000313" key="1">
    <source>
        <dbReference type="EMBL" id="TYB43054.1"/>
    </source>
</evidence>
<dbReference type="SUPFAM" id="SSF53335">
    <property type="entry name" value="S-adenosyl-L-methionine-dependent methyltransferases"/>
    <property type="match status" value="1"/>
</dbReference>
<dbReference type="Pfam" id="PF04672">
    <property type="entry name" value="Methyltransf_19"/>
    <property type="match status" value="1"/>
</dbReference>
<accession>A0A5D0NEV5</accession>
<dbReference type="PIRSF" id="PIRSF017393">
    <property type="entry name" value="MTase_SAV2177"/>
    <property type="match status" value="1"/>
</dbReference>
<dbReference type="STRING" id="1220554.GCA_001552135_03841"/>
<dbReference type="GO" id="GO:0008168">
    <property type="term" value="F:methyltransferase activity"/>
    <property type="evidence" value="ECO:0007669"/>
    <property type="project" value="UniProtKB-KW"/>
</dbReference>
<sequence length="273" mass="29916">MDQGTDVTERELDLQTDIPHSARIYDYLLGGKDNYPADRAAAGNIVADWPNLPVSMRANRKFMARMAHHLAAERGIRQFLDIGTGLPTSPNLHEVVQGVAPESRVVYVDNDPIVLVHARALLTSSPEGRTGYLDADFRDPDAILESDQLREYLDLDKPVALSLIAILHFITDDAEVRRIIDHLMAPLAPGSILALSTTTLDNNPEVVAAGVAAYNAHGIPTVARTKPEVETFFNGLEILDPGVVPVHRWHPDEESSRLDDPQVTIHGGIAVKH</sequence>
<dbReference type="AlphaFoldDB" id="A0A5D0NEV5"/>
<protein>
    <submittedName>
        <fullName evidence="1">SAM-dependent methyltransferase</fullName>
    </submittedName>
</protein>
<reference evidence="1 2" key="1">
    <citation type="submission" date="2019-08" db="EMBL/GenBank/DDBJ databases">
        <title>Actinomadura sp. nov. CYP1-5 isolated from mountain soil.</title>
        <authorList>
            <person name="Songsumanus A."/>
            <person name="Kuncharoen N."/>
            <person name="Kudo T."/>
            <person name="Yuki M."/>
            <person name="Igarashi Y."/>
            <person name="Tanasupawat S."/>
        </authorList>
    </citation>
    <scope>NUCLEOTIDE SEQUENCE [LARGE SCALE GENOMIC DNA]</scope>
    <source>
        <strain evidence="1 2">JCM 14158</strain>
    </source>
</reference>
<keyword evidence="2" id="KW-1185">Reference proteome</keyword>
<gene>
    <name evidence="1" type="ORF">FXF69_30425</name>
</gene>
<proteinExistence type="predicted"/>
<dbReference type="EMBL" id="VSFG01000007">
    <property type="protein sequence ID" value="TYB43054.1"/>
    <property type="molecule type" value="Genomic_DNA"/>
</dbReference>
<dbReference type="Gene3D" id="3.40.50.150">
    <property type="entry name" value="Vaccinia Virus protein VP39"/>
    <property type="match status" value="1"/>
</dbReference>
<evidence type="ECO:0000313" key="2">
    <source>
        <dbReference type="Proteomes" id="UP000323380"/>
    </source>
</evidence>
<keyword evidence="1" id="KW-0808">Transferase</keyword>
<dbReference type="InterPro" id="IPR029063">
    <property type="entry name" value="SAM-dependent_MTases_sf"/>
</dbReference>
<comment type="caution">
    <text evidence="1">The sequence shown here is derived from an EMBL/GenBank/DDBJ whole genome shotgun (WGS) entry which is preliminary data.</text>
</comment>
<keyword evidence="1" id="KW-0489">Methyltransferase</keyword>
<organism evidence="1 2">
    <name type="scientific">Actinomadura chibensis</name>
    <dbReference type="NCBI Taxonomy" id="392828"/>
    <lineage>
        <taxon>Bacteria</taxon>
        <taxon>Bacillati</taxon>
        <taxon>Actinomycetota</taxon>
        <taxon>Actinomycetes</taxon>
        <taxon>Streptosporangiales</taxon>
        <taxon>Thermomonosporaceae</taxon>
        <taxon>Actinomadura</taxon>
    </lineage>
</organism>
<dbReference type="InterPro" id="IPR006764">
    <property type="entry name" value="SAM_dep_MeTrfase_SAV2177_type"/>
</dbReference>